<dbReference type="InterPro" id="IPR053956">
    <property type="entry name" value="NPC1_MLD"/>
</dbReference>
<dbReference type="InterPro" id="IPR053958">
    <property type="entry name" value="HMGCR/SNAP/NPC1-like_SSD"/>
</dbReference>
<feature type="transmembrane region" description="Helical" evidence="2">
    <location>
        <begin position="333"/>
        <end position="357"/>
    </location>
</feature>
<keyword evidence="2" id="KW-0812">Transmembrane</keyword>
<dbReference type="InterPro" id="IPR000731">
    <property type="entry name" value="SSD"/>
</dbReference>
<keyword evidence="5" id="KW-1185">Reference proteome</keyword>
<proteinExistence type="predicted"/>
<evidence type="ECO:0000313" key="4">
    <source>
        <dbReference type="EMBL" id="KAL0477649.1"/>
    </source>
</evidence>
<feature type="transmembrane region" description="Helical" evidence="2">
    <location>
        <begin position="771"/>
        <end position="793"/>
    </location>
</feature>
<feature type="transmembrane region" description="Helical" evidence="2">
    <location>
        <begin position="844"/>
        <end position="867"/>
    </location>
</feature>
<gene>
    <name evidence="4" type="ORF">AKO1_015500</name>
</gene>
<evidence type="ECO:0000313" key="5">
    <source>
        <dbReference type="Proteomes" id="UP001431209"/>
    </source>
</evidence>
<dbReference type="Proteomes" id="UP001431209">
    <property type="component" value="Unassembled WGS sequence"/>
</dbReference>
<feature type="region of interest" description="Disordered" evidence="1">
    <location>
        <begin position="878"/>
        <end position="897"/>
    </location>
</feature>
<keyword evidence="2" id="KW-1133">Transmembrane helix</keyword>
<comment type="caution">
    <text evidence="4">The sequence shown here is derived from an EMBL/GenBank/DDBJ whole genome shotgun (WGS) entry which is preliminary data.</text>
</comment>
<keyword evidence="2" id="KW-0472">Membrane</keyword>
<dbReference type="GO" id="GO:0015918">
    <property type="term" value="P:sterol transport"/>
    <property type="evidence" value="ECO:0007669"/>
    <property type="project" value="TreeGrafter"/>
</dbReference>
<feature type="compositionally biased region" description="Acidic residues" evidence="1">
    <location>
        <begin position="878"/>
        <end position="891"/>
    </location>
</feature>
<dbReference type="AlphaFoldDB" id="A0AAW2YKJ7"/>
<dbReference type="GO" id="GO:0016020">
    <property type="term" value="C:membrane"/>
    <property type="evidence" value="ECO:0007669"/>
    <property type="project" value="TreeGrafter"/>
</dbReference>
<dbReference type="Pfam" id="PF12349">
    <property type="entry name" value="Sterol-sensing"/>
    <property type="match status" value="1"/>
</dbReference>
<dbReference type="GO" id="GO:0032934">
    <property type="term" value="F:sterol binding"/>
    <property type="evidence" value="ECO:0007669"/>
    <property type="project" value="TreeGrafter"/>
</dbReference>
<feature type="transmembrane region" description="Helical" evidence="2">
    <location>
        <begin position="302"/>
        <end position="327"/>
    </location>
</feature>
<feature type="transmembrane region" description="Helical" evidence="2">
    <location>
        <begin position="274"/>
        <end position="290"/>
    </location>
</feature>
<dbReference type="PANTHER" id="PTHR45727:SF2">
    <property type="entry name" value="NPC INTRACELLULAR CHOLESTEROL TRANSPORTER 1"/>
    <property type="match status" value="1"/>
</dbReference>
<feature type="transmembrane region" description="Helical" evidence="2">
    <location>
        <begin position="481"/>
        <end position="500"/>
    </location>
</feature>
<dbReference type="Gene3D" id="1.20.1640.10">
    <property type="entry name" value="Multidrug efflux transporter AcrB transmembrane domain"/>
    <property type="match status" value="2"/>
</dbReference>
<evidence type="ECO:0000256" key="2">
    <source>
        <dbReference type="SAM" id="Phobius"/>
    </source>
</evidence>
<dbReference type="EMBL" id="JAOPGA020000205">
    <property type="protein sequence ID" value="KAL0477649.1"/>
    <property type="molecule type" value="Genomic_DNA"/>
</dbReference>
<feature type="transmembrane region" description="Helical" evidence="2">
    <location>
        <begin position="717"/>
        <end position="735"/>
    </location>
</feature>
<accession>A0AAW2YKJ7</accession>
<dbReference type="Pfam" id="PF22314">
    <property type="entry name" value="NPC1_MLD"/>
    <property type="match status" value="1"/>
</dbReference>
<reference evidence="4 5" key="1">
    <citation type="submission" date="2024-03" db="EMBL/GenBank/DDBJ databases">
        <title>The Acrasis kona genome and developmental transcriptomes reveal deep origins of eukaryotic multicellular pathways.</title>
        <authorList>
            <person name="Sheikh S."/>
            <person name="Fu C.-J."/>
            <person name="Brown M.W."/>
            <person name="Baldauf S.L."/>
        </authorList>
    </citation>
    <scope>NUCLEOTIDE SEQUENCE [LARGE SCALE GENOMIC DNA]</scope>
    <source>
        <strain evidence="4 5">ATCC MYA-3509</strain>
    </source>
</reference>
<organism evidence="4 5">
    <name type="scientific">Acrasis kona</name>
    <dbReference type="NCBI Taxonomy" id="1008807"/>
    <lineage>
        <taxon>Eukaryota</taxon>
        <taxon>Discoba</taxon>
        <taxon>Heterolobosea</taxon>
        <taxon>Tetramitia</taxon>
        <taxon>Eutetramitia</taxon>
        <taxon>Acrasidae</taxon>
        <taxon>Acrasis</taxon>
    </lineage>
</organism>
<protein>
    <submittedName>
        <fullName evidence="4">Niemann-Pick C1 protein</fullName>
    </submittedName>
</protein>
<feature type="transmembrane region" description="Helical" evidence="2">
    <location>
        <begin position="404"/>
        <end position="432"/>
    </location>
</feature>
<name>A0AAW2YKJ7_9EUKA</name>
<sequence>MGFNLAATIDRIFYALFYRIGKIVSRFPTITVVLSVIVTLLCAIGIKYLHIENNPQKLWVPDDSDVVTQKNYFDEKFSRFFRVEQIIVTAKVPNDTFGVLRRDVLNELFHLEEDIKNIQVIYDNRIHTLDDICYKPIPSKGCLVQTVTGYYQNDFAKFNASTSDVDQYIFKCVQNDGLTKGCMDATGIPVYYKQVMGAGNFTYNAVLKKSERAYATAFLTSILLKNDDKSAEIAKLWEKEYVKIARRENDIIDVAVSSERSIEDEIEGSTTGDIGIIAISYIAMFVYVAISLGEIHPIRSRVVLGFAGIIIVIMSVIISAGICSLFKVKATLIIMEVIPFLILAIGVDNMFIMANTVDEMSDYKITASERMGKMMGKVGSSMVLASVSEFLAFMLGALTKMPAVQAFCIFAGVAIIANFLLQITAFAALLSLDIKRRDDLRLEIEPFVRAPRLARNWFSIASAIEWFMRRVVAPVVTFPPISALIVVTFITLSGFSIWGASHLRLGLDQKTALPRDSYMVKYFTQQQEYLDIGPPVYFVTKKLDYTDQAIQEHLFSSFDLITRTDYIDRGSVQFWLDDFSRWAAKPECSGHNITTKHIPSDVFIPWLQEFLAQDKCCEVNHQILPICGFQFRDHVNFVTNPTTKEIEIESTRIFMQTTTLSRQNDFIDSMRAAFHTSDLIRNNLSMIADSKEDFLVYPYSVYYVFFAQYLYLPEVAAMNILIALAAVTVVTLVLTTSPIISIYTLLVLMMIDIDLMAVMAVWDIYVNAVSVVNLVMSIGISVEFCVHIARAFLSATGTHRERATHALIHMGSSVVSGITFTKLIGVIVLNFASSDIFQIYYFRMYLAIVLLGAAHGLLFLPALLTLVGPQSSVKALDEDEFEEDQGVPDDIDNIRPEDLYNNEKSYQSRIYIND</sequence>
<feature type="domain" description="SSD" evidence="3">
    <location>
        <begin position="273"/>
        <end position="432"/>
    </location>
</feature>
<dbReference type="SUPFAM" id="SSF82866">
    <property type="entry name" value="Multidrug efflux transporter AcrB transmembrane domain"/>
    <property type="match status" value="2"/>
</dbReference>
<dbReference type="PANTHER" id="PTHR45727">
    <property type="entry name" value="NPC INTRACELLULAR CHOLESTEROL TRANSPORTER 1"/>
    <property type="match status" value="1"/>
</dbReference>
<feature type="transmembrane region" description="Helical" evidence="2">
    <location>
        <begin position="694"/>
        <end position="711"/>
    </location>
</feature>
<dbReference type="PROSITE" id="PS50156">
    <property type="entry name" value="SSD"/>
    <property type="match status" value="1"/>
</dbReference>
<evidence type="ECO:0000256" key="1">
    <source>
        <dbReference type="SAM" id="MobiDB-lite"/>
    </source>
</evidence>
<feature type="transmembrane region" description="Helical" evidence="2">
    <location>
        <begin position="27"/>
        <end position="49"/>
    </location>
</feature>
<evidence type="ECO:0000259" key="3">
    <source>
        <dbReference type="PROSITE" id="PS50156"/>
    </source>
</evidence>
<feature type="transmembrane region" description="Helical" evidence="2">
    <location>
        <begin position="814"/>
        <end position="832"/>
    </location>
</feature>